<proteinExistence type="predicted"/>
<evidence type="ECO:0000313" key="2">
    <source>
        <dbReference type="EMBL" id="GEN25211.1"/>
    </source>
</evidence>
<gene>
    <name evidence="2" type="ORF">HCU01_31600</name>
    <name evidence="3" type="ORF">SAMN05660971_03787</name>
</gene>
<sequence>MSDMTFERMISQMTPAIYDSLKQAVSLRKWPDGRMLTAEQTELCLEAVIRYEIDNQVPEEQRVGYLEQRTCGGASSGTDVDPALAGLARDASSD</sequence>
<protein>
    <recommendedName>
        <fullName evidence="6">DUF1315 domain-containing protein</fullName>
    </recommendedName>
</protein>
<organism evidence="3 4">
    <name type="scientific">Halomonas cupida</name>
    <dbReference type="NCBI Taxonomy" id="44933"/>
    <lineage>
        <taxon>Bacteria</taxon>
        <taxon>Pseudomonadati</taxon>
        <taxon>Pseudomonadota</taxon>
        <taxon>Gammaproteobacteria</taxon>
        <taxon>Oceanospirillales</taxon>
        <taxon>Halomonadaceae</taxon>
        <taxon>Halomonas</taxon>
    </lineage>
</organism>
<dbReference type="Pfam" id="PF07023">
    <property type="entry name" value="DUF1315"/>
    <property type="match status" value="1"/>
</dbReference>
<dbReference type="Proteomes" id="UP000321726">
    <property type="component" value="Unassembled WGS sequence"/>
</dbReference>
<name>A0A1M7LB76_9GAMM</name>
<keyword evidence="5" id="KW-1185">Reference proteome</keyword>
<evidence type="ECO:0000313" key="4">
    <source>
        <dbReference type="Proteomes" id="UP000184123"/>
    </source>
</evidence>
<feature type="region of interest" description="Disordered" evidence="1">
    <location>
        <begin position="72"/>
        <end position="94"/>
    </location>
</feature>
<evidence type="ECO:0000313" key="5">
    <source>
        <dbReference type="Proteomes" id="UP000321726"/>
    </source>
</evidence>
<dbReference type="Proteomes" id="UP000184123">
    <property type="component" value="Unassembled WGS sequence"/>
</dbReference>
<accession>A0A1M7LB76</accession>
<evidence type="ECO:0000313" key="3">
    <source>
        <dbReference type="EMBL" id="SHM75400.1"/>
    </source>
</evidence>
<dbReference type="RefSeq" id="WP_073436770.1">
    <property type="nucleotide sequence ID" value="NZ_BJXU01000129.1"/>
</dbReference>
<dbReference type="EMBL" id="BJXU01000129">
    <property type="protein sequence ID" value="GEN25211.1"/>
    <property type="molecule type" value="Genomic_DNA"/>
</dbReference>
<reference evidence="3 4" key="1">
    <citation type="submission" date="2016-11" db="EMBL/GenBank/DDBJ databases">
        <authorList>
            <person name="Jaros S."/>
            <person name="Januszkiewicz K."/>
            <person name="Wedrychowicz H."/>
        </authorList>
    </citation>
    <scope>NUCLEOTIDE SEQUENCE [LARGE SCALE GENOMIC DNA]</scope>
    <source>
        <strain evidence="3 4">DSM 4740</strain>
    </source>
</reference>
<evidence type="ECO:0000256" key="1">
    <source>
        <dbReference type="SAM" id="MobiDB-lite"/>
    </source>
</evidence>
<reference evidence="2 5" key="2">
    <citation type="submission" date="2019-07" db="EMBL/GenBank/DDBJ databases">
        <title>Whole genome shotgun sequence of Halomonas cupida NBRC 102219.</title>
        <authorList>
            <person name="Hosoyama A."/>
            <person name="Uohara A."/>
            <person name="Ohji S."/>
            <person name="Ichikawa N."/>
        </authorList>
    </citation>
    <scope>NUCLEOTIDE SEQUENCE [LARGE SCALE GENOMIC DNA]</scope>
    <source>
        <strain evidence="2 5">NBRC 102219</strain>
    </source>
</reference>
<dbReference type="InterPro" id="IPR009749">
    <property type="entry name" value="DUF1315"/>
</dbReference>
<evidence type="ECO:0008006" key="6">
    <source>
        <dbReference type="Google" id="ProtNLM"/>
    </source>
</evidence>
<dbReference type="OrthoDB" id="5616307at2"/>
<dbReference type="STRING" id="44933.SAMN05660971_03787"/>
<dbReference type="EMBL" id="FRCA01000012">
    <property type="protein sequence ID" value="SHM75400.1"/>
    <property type="molecule type" value="Genomic_DNA"/>
</dbReference>
<dbReference type="AlphaFoldDB" id="A0A1M7LB76"/>